<proteinExistence type="predicted"/>
<dbReference type="EMBL" id="JBHSSG010000008">
    <property type="protein sequence ID" value="MFC6178220.1"/>
    <property type="molecule type" value="Genomic_DNA"/>
</dbReference>
<keyword evidence="1" id="KW-0175">Coiled coil</keyword>
<sequence>MAINSVEVTQNVDELKKLLNRAATQIEELNKTLNEIESFKAFVHVQ</sequence>
<dbReference type="Proteomes" id="UP001596158">
    <property type="component" value="Unassembled WGS sequence"/>
</dbReference>
<gene>
    <name evidence="2" type="ORF">ACFQGR_02190</name>
</gene>
<keyword evidence="3" id="KW-1185">Reference proteome</keyword>
<evidence type="ECO:0000256" key="1">
    <source>
        <dbReference type="SAM" id="Coils"/>
    </source>
</evidence>
<name>A0ABW1RRY1_9LACO</name>
<protein>
    <submittedName>
        <fullName evidence="2">Uncharacterized protein</fullName>
    </submittedName>
</protein>
<organism evidence="2 3">
    <name type="scientific">Weissella sagaensis</name>
    <dbReference type="NCBI Taxonomy" id="2559928"/>
    <lineage>
        <taxon>Bacteria</taxon>
        <taxon>Bacillati</taxon>
        <taxon>Bacillota</taxon>
        <taxon>Bacilli</taxon>
        <taxon>Lactobacillales</taxon>
        <taxon>Lactobacillaceae</taxon>
        <taxon>Weissella</taxon>
    </lineage>
</organism>
<evidence type="ECO:0000313" key="3">
    <source>
        <dbReference type="Proteomes" id="UP001596158"/>
    </source>
</evidence>
<feature type="coiled-coil region" evidence="1">
    <location>
        <begin position="12"/>
        <end position="39"/>
    </location>
</feature>
<evidence type="ECO:0000313" key="2">
    <source>
        <dbReference type="EMBL" id="MFC6178220.1"/>
    </source>
</evidence>
<reference evidence="3" key="1">
    <citation type="journal article" date="2019" name="Int. J. Syst. Evol. Microbiol.">
        <title>The Global Catalogue of Microorganisms (GCM) 10K type strain sequencing project: providing services to taxonomists for standard genome sequencing and annotation.</title>
        <authorList>
            <consortium name="The Broad Institute Genomics Platform"/>
            <consortium name="The Broad Institute Genome Sequencing Center for Infectious Disease"/>
            <person name="Wu L."/>
            <person name="Ma J."/>
        </authorList>
    </citation>
    <scope>NUCLEOTIDE SEQUENCE [LARGE SCALE GENOMIC DNA]</scope>
    <source>
        <strain evidence="3">CCM 8924</strain>
    </source>
</reference>
<dbReference type="RefSeq" id="WP_170999687.1">
    <property type="nucleotide sequence ID" value="NZ_BJDT01000011.1"/>
</dbReference>
<comment type="caution">
    <text evidence="2">The sequence shown here is derived from an EMBL/GenBank/DDBJ whole genome shotgun (WGS) entry which is preliminary data.</text>
</comment>
<accession>A0ABW1RRY1</accession>